<protein>
    <submittedName>
        <fullName evidence="7">Methyl-accepting chemotaxis protein</fullName>
    </submittedName>
</protein>
<dbReference type="EMBL" id="JACDQQ010000285">
    <property type="protein sequence ID" value="MBA0083905.1"/>
    <property type="molecule type" value="Genomic_DNA"/>
</dbReference>
<keyword evidence="4" id="KW-0812">Transmembrane</keyword>
<keyword evidence="8" id="KW-1185">Reference proteome</keyword>
<evidence type="ECO:0000256" key="3">
    <source>
        <dbReference type="PROSITE-ProRule" id="PRU00284"/>
    </source>
</evidence>
<dbReference type="Proteomes" id="UP000567293">
    <property type="component" value="Unassembled WGS sequence"/>
</dbReference>
<evidence type="ECO:0000259" key="6">
    <source>
        <dbReference type="PROSITE" id="PS50885"/>
    </source>
</evidence>
<gene>
    <name evidence="7" type="ORF">HRJ53_02820</name>
</gene>
<dbReference type="InterPro" id="IPR004089">
    <property type="entry name" value="MCPsignal_dom"/>
</dbReference>
<dbReference type="CDD" id="cd06225">
    <property type="entry name" value="HAMP"/>
    <property type="match status" value="2"/>
</dbReference>
<proteinExistence type="inferred from homology"/>
<evidence type="ECO:0000256" key="4">
    <source>
        <dbReference type="SAM" id="Phobius"/>
    </source>
</evidence>
<keyword evidence="1 3" id="KW-0807">Transducer</keyword>
<dbReference type="InterPro" id="IPR003660">
    <property type="entry name" value="HAMP_dom"/>
</dbReference>
<feature type="transmembrane region" description="Helical" evidence="4">
    <location>
        <begin position="7"/>
        <end position="27"/>
    </location>
</feature>
<dbReference type="GO" id="GO:0016020">
    <property type="term" value="C:membrane"/>
    <property type="evidence" value="ECO:0007669"/>
    <property type="project" value="InterPro"/>
</dbReference>
<evidence type="ECO:0000259" key="5">
    <source>
        <dbReference type="PROSITE" id="PS50111"/>
    </source>
</evidence>
<evidence type="ECO:0000256" key="1">
    <source>
        <dbReference type="ARBA" id="ARBA00023224"/>
    </source>
</evidence>
<dbReference type="Gene3D" id="1.10.287.950">
    <property type="entry name" value="Methyl-accepting chemotaxis protein"/>
    <property type="match status" value="1"/>
</dbReference>
<name>A0A7V8NMR3_9BACT</name>
<comment type="caution">
    <text evidence="7">The sequence shown here is derived from an EMBL/GenBank/DDBJ whole genome shotgun (WGS) entry which is preliminary data.</text>
</comment>
<organism evidence="7 8">
    <name type="scientific">Candidatus Acidiferrum panamense</name>
    <dbReference type="NCBI Taxonomy" id="2741543"/>
    <lineage>
        <taxon>Bacteria</taxon>
        <taxon>Pseudomonadati</taxon>
        <taxon>Acidobacteriota</taxon>
        <taxon>Terriglobia</taxon>
        <taxon>Candidatus Acidiferrales</taxon>
        <taxon>Candidatus Acidiferrum</taxon>
    </lineage>
</organism>
<dbReference type="SUPFAM" id="SSF158472">
    <property type="entry name" value="HAMP domain-like"/>
    <property type="match status" value="1"/>
</dbReference>
<dbReference type="Pfam" id="PF00015">
    <property type="entry name" value="MCPsignal"/>
    <property type="match status" value="1"/>
</dbReference>
<reference evidence="7" key="1">
    <citation type="submission" date="2020-06" db="EMBL/GenBank/DDBJ databases">
        <title>Legume-microbial interactions unlock mineral nutrients during tropical forest succession.</title>
        <authorList>
            <person name="Epihov D.Z."/>
        </authorList>
    </citation>
    <scope>NUCLEOTIDE SEQUENCE [LARGE SCALE GENOMIC DNA]</scope>
    <source>
        <strain evidence="7">Pan2503</strain>
    </source>
</reference>
<dbReference type="Gene3D" id="6.10.340.10">
    <property type="match status" value="1"/>
</dbReference>
<feature type="domain" description="HAMP" evidence="6">
    <location>
        <begin position="66"/>
        <end position="118"/>
    </location>
</feature>
<dbReference type="SMART" id="SM00304">
    <property type="entry name" value="HAMP"/>
    <property type="match status" value="2"/>
</dbReference>
<evidence type="ECO:0000313" key="7">
    <source>
        <dbReference type="EMBL" id="MBA0083905.1"/>
    </source>
</evidence>
<evidence type="ECO:0000313" key="8">
    <source>
        <dbReference type="Proteomes" id="UP000567293"/>
    </source>
</evidence>
<comment type="similarity">
    <text evidence="2">Belongs to the methyl-accepting chemotaxis (MCP) protein family.</text>
</comment>
<accession>A0A7V8NMR3</accession>
<feature type="domain" description="Methyl-accepting transducer" evidence="5">
    <location>
        <begin position="180"/>
        <end position="314"/>
    </location>
</feature>
<dbReference type="Pfam" id="PF00672">
    <property type="entry name" value="HAMP"/>
    <property type="match status" value="1"/>
</dbReference>
<sequence length="314" mass="33507">MKSRLSSTIWTLVLFNGLAYLAVLWLAFSAGKKAAEASGLDFGSPGILGALLLSLLMSVILAWRFAALLRPVEALAEFSERLAAGDPRARAEVDATNELGYIADNLNRAVAKVSKATSNQDANDSLQKNITDLLTVINQVARGDLTLRGKVTNDALGNVTDSINYMLDNFTKVLERVRKAAMEVTACSNNILVAADEMQAGATQQDQEITNTSSAVEELTVSMKQVSNNAEASAEAARRALDAAEQGNRAVRDTLEGMQRIRASVQATAKKIKSLGDRSLEISEIINVINDITEQTNLLALNAAIEAARAGEAG</sequence>
<dbReference type="SUPFAM" id="SSF58104">
    <property type="entry name" value="Methyl-accepting chemotaxis protein (MCP) signaling domain"/>
    <property type="match status" value="1"/>
</dbReference>
<evidence type="ECO:0000256" key="2">
    <source>
        <dbReference type="ARBA" id="ARBA00029447"/>
    </source>
</evidence>
<dbReference type="PANTHER" id="PTHR32089">
    <property type="entry name" value="METHYL-ACCEPTING CHEMOTAXIS PROTEIN MCPB"/>
    <property type="match status" value="1"/>
</dbReference>
<keyword evidence="4" id="KW-0472">Membrane</keyword>
<dbReference type="PROSITE" id="PS50111">
    <property type="entry name" value="CHEMOTAXIS_TRANSDUC_2"/>
    <property type="match status" value="1"/>
</dbReference>
<keyword evidence="4" id="KW-1133">Transmembrane helix</keyword>
<dbReference type="AlphaFoldDB" id="A0A7V8NMR3"/>
<feature type="transmembrane region" description="Helical" evidence="4">
    <location>
        <begin position="47"/>
        <end position="66"/>
    </location>
</feature>
<feature type="non-terminal residue" evidence="7">
    <location>
        <position position="314"/>
    </location>
</feature>
<dbReference type="PROSITE" id="PS50885">
    <property type="entry name" value="HAMP"/>
    <property type="match status" value="2"/>
</dbReference>
<feature type="domain" description="HAMP" evidence="6">
    <location>
        <begin position="124"/>
        <end position="175"/>
    </location>
</feature>
<dbReference type="PANTHER" id="PTHR32089:SF114">
    <property type="entry name" value="METHYL-ACCEPTING CHEMOTAXIS PROTEIN MCPB"/>
    <property type="match status" value="1"/>
</dbReference>
<dbReference type="GO" id="GO:0007165">
    <property type="term" value="P:signal transduction"/>
    <property type="evidence" value="ECO:0007669"/>
    <property type="project" value="UniProtKB-KW"/>
</dbReference>